<dbReference type="Proteomes" id="UP001211005">
    <property type="component" value="Chromosome"/>
</dbReference>
<dbReference type="InterPro" id="IPR001387">
    <property type="entry name" value="Cro/C1-type_HTH"/>
</dbReference>
<sequence length="66" mass="7416">MRNKLKVARAQRAITQADLAAALAISRQTVISIEQGRYVPSTVLALKLARYFGQSVEELFELEEHD</sequence>
<gene>
    <name evidence="3" type="ORF">O3303_14310</name>
</gene>
<evidence type="ECO:0000313" key="3">
    <source>
        <dbReference type="EMBL" id="WBA40988.1"/>
    </source>
</evidence>
<dbReference type="CDD" id="cd00093">
    <property type="entry name" value="HTH_XRE"/>
    <property type="match status" value="1"/>
</dbReference>
<dbReference type="SMART" id="SM00530">
    <property type="entry name" value="HTH_XRE"/>
    <property type="match status" value="1"/>
</dbReference>
<dbReference type="Gene3D" id="1.10.260.40">
    <property type="entry name" value="lambda repressor-like DNA-binding domains"/>
    <property type="match status" value="1"/>
</dbReference>
<keyword evidence="1" id="KW-0238">DNA-binding</keyword>
<evidence type="ECO:0000313" key="4">
    <source>
        <dbReference type="Proteomes" id="UP001211005"/>
    </source>
</evidence>
<dbReference type="RefSeq" id="WP_269559073.1">
    <property type="nucleotide sequence ID" value="NZ_CP114767.1"/>
</dbReference>
<evidence type="ECO:0000256" key="1">
    <source>
        <dbReference type="ARBA" id="ARBA00023125"/>
    </source>
</evidence>
<protein>
    <submittedName>
        <fullName evidence="3">Helix-turn-helix transcriptional regulator</fullName>
    </submittedName>
</protein>
<dbReference type="Pfam" id="PF01381">
    <property type="entry name" value="HTH_3"/>
    <property type="match status" value="1"/>
</dbReference>
<dbReference type="PROSITE" id="PS50943">
    <property type="entry name" value="HTH_CROC1"/>
    <property type="match status" value="1"/>
</dbReference>
<organism evidence="3 4">
    <name type="scientific">Hymenobacter canadensis</name>
    <dbReference type="NCBI Taxonomy" id="2999067"/>
    <lineage>
        <taxon>Bacteria</taxon>
        <taxon>Pseudomonadati</taxon>
        <taxon>Bacteroidota</taxon>
        <taxon>Cytophagia</taxon>
        <taxon>Cytophagales</taxon>
        <taxon>Hymenobacteraceae</taxon>
        <taxon>Hymenobacter</taxon>
    </lineage>
</organism>
<name>A0ABY7LQ24_9BACT</name>
<dbReference type="InterPro" id="IPR010982">
    <property type="entry name" value="Lambda_DNA-bd_dom_sf"/>
</dbReference>
<dbReference type="PANTHER" id="PTHR46558:SF11">
    <property type="entry name" value="HTH-TYPE TRANSCRIPTIONAL REGULATOR XRE"/>
    <property type="match status" value="1"/>
</dbReference>
<proteinExistence type="predicted"/>
<feature type="domain" description="HTH cro/C1-type" evidence="2">
    <location>
        <begin position="5"/>
        <end position="59"/>
    </location>
</feature>
<dbReference type="SUPFAM" id="SSF47413">
    <property type="entry name" value="lambda repressor-like DNA-binding domains"/>
    <property type="match status" value="1"/>
</dbReference>
<evidence type="ECO:0000259" key="2">
    <source>
        <dbReference type="PROSITE" id="PS50943"/>
    </source>
</evidence>
<dbReference type="PANTHER" id="PTHR46558">
    <property type="entry name" value="TRACRIPTIONAL REGULATORY PROTEIN-RELATED-RELATED"/>
    <property type="match status" value="1"/>
</dbReference>
<dbReference type="EMBL" id="CP114767">
    <property type="protein sequence ID" value="WBA40988.1"/>
    <property type="molecule type" value="Genomic_DNA"/>
</dbReference>
<accession>A0ABY7LQ24</accession>
<keyword evidence="4" id="KW-1185">Reference proteome</keyword>
<reference evidence="3 4" key="1">
    <citation type="submission" date="2022-12" db="EMBL/GenBank/DDBJ databases">
        <title>Hymenobacter canadensis sp. nov. isolated from lake water of the Cambridge Bay, Canada.</title>
        <authorList>
            <person name="Kim W.H."/>
            <person name="Lee Y.M."/>
        </authorList>
    </citation>
    <scope>NUCLEOTIDE SEQUENCE [LARGE SCALE GENOMIC DNA]</scope>
    <source>
        <strain evidence="3 4">PAMC 29467</strain>
    </source>
</reference>